<accession>A0ABU3T0S8</accession>
<dbReference type="InterPro" id="IPR017946">
    <property type="entry name" value="PLC-like_Pdiesterase_TIM-brl"/>
</dbReference>
<proteinExistence type="predicted"/>
<evidence type="ECO:0000313" key="1">
    <source>
        <dbReference type="EMBL" id="MDU0355858.1"/>
    </source>
</evidence>
<name>A0ABU3T0S8_9ALTE</name>
<evidence type="ECO:0000313" key="2">
    <source>
        <dbReference type="Proteomes" id="UP001247805"/>
    </source>
</evidence>
<sequence length="243" mass="26949">MLHVADLDFRSNCNLFSTCLTEMAQWSAKNPDHAPIFVMLEAKGRSSMGDLPRATKVLPFEKTAYAEMDATIEQVFGKDKVIMPDDIRGDYATLESAVKAQNWPTLANSKGKFIFLLIAAGDTSDLAHYVQGRPNLEGRMAFLRSQPCLSHSAFVLMDNAIVRQQEIKDLVKQGYLVRTRSDIETYEAKVNDMSRAKAAFSSGAHIISTDFYKAGNPYGTDYKVSLPEGVDYLCNPINSNCGK</sequence>
<dbReference type="EMBL" id="JAWDIO010000002">
    <property type="protein sequence ID" value="MDU0355858.1"/>
    <property type="molecule type" value="Genomic_DNA"/>
</dbReference>
<gene>
    <name evidence="1" type="ORF">RS130_19960</name>
</gene>
<dbReference type="InterPro" id="IPR032075">
    <property type="entry name" value="PI-PLC-C1"/>
</dbReference>
<organism evidence="1 2">
    <name type="scientific">Paraglaciecola aquimarina</name>
    <dbReference type="NCBI Taxonomy" id="1235557"/>
    <lineage>
        <taxon>Bacteria</taxon>
        <taxon>Pseudomonadati</taxon>
        <taxon>Pseudomonadota</taxon>
        <taxon>Gammaproteobacteria</taxon>
        <taxon>Alteromonadales</taxon>
        <taxon>Alteromonadaceae</taxon>
        <taxon>Paraglaciecola</taxon>
    </lineage>
</organism>
<keyword evidence="1" id="KW-0378">Hydrolase</keyword>
<dbReference type="EC" id="3.1.4.11" evidence="1"/>
<dbReference type="RefSeq" id="WP_316027378.1">
    <property type="nucleotide sequence ID" value="NZ_JAWDIO010000002.1"/>
</dbReference>
<keyword evidence="2" id="KW-1185">Reference proteome</keyword>
<comment type="caution">
    <text evidence="1">The sequence shown here is derived from an EMBL/GenBank/DDBJ whole genome shotgun (WGS) entry which is preliminary data.</text>
</comment>
<dbReference type="GO" id="GO:0004435">
    <property type="term" value="F:phosphatidylinositol-4,5-bisphosphate phospholipase C activity"/>
    <property type="evidence" value="ECO:0007669"/>
    <property type="project" value="UniProtKB-EC"/>
</dbReference>
<dbReference type="Proteomes" id="UP001247805">
    <property type="component" value="Unassembled WGS sequence"/>
</dbReference>
<dbReference type="Gene3D" id="3.20.20.190">
    <property type="entry name" value="Phosphatidylinositol (PI) phosphodiesterase"/>
    <property type="match status" value="1"/>
</dbReference>
<protein>
    <submittedName>
        <fullName evidence="1">Ca2+-dependent phosphoinositide-specific phospholipase C</fullName>
        <ecNumber evidence="1">3.1.4.11</ecNumber>
    </submittedName>
</protein>
<reference evidence="1 2" key="1">
    <citation type="submission" date="2023-10" db="EMBL/GenBank/DDBJ databases">
        <title>Glaciecola aquimarina strain GGW-M5 nov., isolated from a coastal seawater.</title>
        <authorList>
            <person name="Bayburt H."/>
            <person name="Kim J.M."/>
            <person name="Choi B.J."/>
            <person name="Jeon C.O."/>
        </authorList>
    </citation>
    <scope>NUCLEOTIDE SEQUENCE [LARGE SCALE GENOMIC DNA]</scope>
    <source>
        <strain evidence="1 2">KCTC 32108</strain>
    </source>
</reference>
<dbReference type="SUPFAM" id="SSF51695">
    <property type="entry name" value="PLC-like phosphodiesterases"/>
    <property type="match status" value="1"/>
</dbReference>
<dbReference type="CDD" id="cd08589">
    <property type="entry name" value="PI-PLCc_SaPLC1_like"/>
    <property type="match status" value="1"/>
</dbReference>
<dbReference type="Pfam" id="PF16670">
    <property type="entry name" value="PI-PLC-C1"/>
    <property type="match status" value="1"/>
</dbReference>